<dbReference type="Pfam" id="PF01852">
    <property type="entry name" value="START"/>
    <property type="match status" value="1"/>
</dbReference>
<accession>A0ABM4CUZ9</accession>
<dbReference type="GeneID" id="124813343"/>
<evidence type="ECO:0000259" key="1">
    <source>
        <dbReference type="PROSITE" id="PS50848"/>
    </source>
</evidence>
<dbReference type="InterPro" id="IPR002913">
    <property type="entry name" value="START_lipid-bd_dom"/>
</dbReference>
<dbReference type="RefSeq" id="XP_065665756.1">
    <property type="nucleotide sequence ID" value="XM_065809684.1"/>
</dbReference>
<dbReference type="PROSITE" id="PS50848">
    <property type="entry name" value="START"/>
    <property type="match status" value="1"/>
</dbReference>
<gene>
    <name evidence="3" type="primary">LOC124813343</name>
</gene>
<evidence type="ECO:0000313" key="3">
    <source>
        <dbReference type="RefSeq" id="XP_065665756.1"/>
    </source>
</evidence>
<sequence>MHENEPVYVVDMNKEVQRAKWFKEDLEKSGWRMIFTKPGETFWIKTILAEKIKTKILYKLTLPMPGEMFAMLLHPENLETRREWDHAFKEHKMLEKLPNGGYITYTRAILPWPLADRDFVLFVPPAKEIDWYGKKSLFLVQKNAIHEQKPVDQVAVRATNGGDFCVIIPDINQPHEKCEIFGLSNNSYNGSIPDCATKCVVANSVPQLLDTLISNMITKYNQQINHK</sequence>
<dbReference type="Proteomes" id="UP001652625">
    <property type="component" value="Chromosome 11"/>
</dbReference>
<name>A0ABM4CUZ9_HYDVU</name>
<proteinExistence type="predicted"/>
<keyword evidence="2" id="KW-1185">Reference proteome</keyword>
<dbReference type="Gene3D" id="3.30.530.20">
    <property type="match status" value="1"/>
</dbReference>
<organism evidence="2 3">
    <name type="scientific">Hydra vulgaris</name>
    <name type="common">Hydra</name>
    <name type="synonym">Hydra attenuata</name>
    <dbReference type="NCBI Taxonomy" id="6087"/>
    <lineage>
        <taxon>Eukaryota</taxon>
        <taxon>Metazoa</taxon>
        <taxon>Cnidaria</taxon>
        <taxon>Hydrozoa</taxon>
        <taxon>Hydroidolina</taxon>
        <taxon>Anthoathecata</taxon>
        <taxon>Aplanulata</taxon>
        <taxon>Hydridae</taxon>
        <taxon>Hydra</taxon>
    </lineage>
</organism>
<reference evidence="3" key="1">
    <citation type="submission" date="2025-08" db="UniProtKB">
        <authorList>
            <consortium name="RefSeq"/>
        </authorList>
    </citation>
    <scope>IDENTIFICATION</scope>
</reference>
<evidence type="ECO:0000313" key="2">
    <source>
        <dbReference type="Proteomes" id="UP001652625"/>
    </source>
</evidence>
<dbReference type="InterPro" id="IPR023393">
    <property type="entry name" value="START-like_dom_sf"/>
</dbReference>
<feature type="domain" description="START" evidence="1">
    <location>
        <begin position="27"/>
        <end position="227"/>
    </location>
</feature>
<protein>
    <submittedName>
        <fullName evidence="3">Uncharacterized protein LOC124813343</fullName>
    </submittedName>
</protein>
<dbReference type="SUPFAM" id="SSF55961">
    <property type="entry name" value="Bet v1-like"/>
    <property type="match status" value="1"/>
</dbReference>